<keyword evidence="3 7" id="KW-0812">Transmembrane</keyword>
<dbReference type="SUPFAM" id="SSF103473">
    <property type="entry name" value="MFS general substrate transporter"/>
    <property type="match status" value="1"/>
</dbReference>
<feature type="transmembrane region" description="Helical" evidence="7">
    <location>
        <begin position="80"/>
        <end position="100"/>
    </location>
</feature>
<feature type="domain" description="Major facilitator superfamily (MFS) profile" evidence="8">
    <location>
        <begin position="14"/>
        <end position="409"/>
    </location>
</feature>
<gene>
    <name evidence="9" type="ORF">ABXS70_15585</name>
</gene>
<dbReference type="CDD" id="cd17489">
    <property type="entry name" value="MFS_YfcJ_like"/>
    <property type="match status" value="1"/>
</dbReference>
<evidence type="ECO:0000256" key="7">
    <source>
        <dbReference type="SAM" id="Phobius"/>
    </source>
</evidence>
<keyword evidence="2" id="KW-0813">Transport</keyword>
<feature type="transmembrane region" description="Helical" evidence="7">
    <location>
        <begin position="12"/>
        <end position="33"/>
    </location>
</feature>
<dbReference type="RefSeq" id="WP_366289008.1">
    <property type="nucleotide sequence ID" value="NZ_CP159992.1"/>
</dbReference>
<keyword evidence="4 7" id="KW-1133">Transmembrane helix</keyword>
<evidence type="ECO:0000256" key="4">
    <source>
        <dbReference type="ARBA" id="ARBA00022989"/>
    </source>
</evidence>
<dbReference type="AlphaFoldDB" id="A0AAU8N863"/>
<evidence type="ECO:0000256" key="5">
    <source>
        <dbReference type="ARBA" id="ARBA00023136"/>
    </source>
</evidence>
<feature type="transmembrane region" description="Helical" evidence="7">
    <location>
        <begin position="167"/>
        <end position="188"/>
    </location>
</feature>
<feature type="transmembrane region" description="Helical" evidence="7">
    <location>
        <begin position="265"/>
        <end position="285"/>
    </location>
</feature>
<evidence type="ECO:0000256" key="6">
    <source>
        <dbReference type="SAM" id="MobiDB-lite"/>
    </source>
</evidence>
<name>A0AAU8N863_9BACL</name>
<feature type="transmembrane region" description="Helical" evidence="7">
    <location>
        <begin position="235"/>
        <end position="259"/>
    </location>
</feature>
<evidence type="ECO:0000259" key="8">
    <source>
        <dbReference type="PROSITE" id="PS50850"/>
    </source>
</evidence>
<protein>
    <submittedName>
        <fullName evidence="9">MFS transporter</fullName>
    </submittedName>
</protein>
<feature type="compositionally biased region" description="Basic and acidic residues" evidence="6">
    <location>
        <begin position="432"/>
        <end position="446"/>
    </location>
</feature>
<dbReference type="PANTHER" id="PTHR23531:SF2">
    <property type="entry name" value="PERMEASE"/>
    <property type="match status" value="1"/>
</dbReference>
<dbReference type="Pfam" id="PF07690">
    <property type="entry name" value="MFS_1"/>
    <property type="match status" value="1"/>
</dbReference>
<evidence type="ECO:0000313" key="9">
    <source>
        <dbReference type="EMBL" id="XCP92676.1"/>
    </source>
</evidence>
<feature type="transmembrane region" description="Helical" evidence="7">
    <location>
        <begin position="48"/>
        <end position="68"/>
    </location>
</feature>
<feature type="region of interest" description="Disordered" evidence="6">
    <location>
        <begin position="427"/>
        <end position="446"/>
    </location>
</feature>
<evidence type="ECO:0000256" key="2">
    <source>
        <dbReference type="ARBA" id="ARBA00022448"/>
    </source>
</evidence>
<feature type="transmembrane region" description="Helical" evidence="7">
    <location>
        <begin position="106"/>
        <end position="127"/>
    </location>
</feature>
<reference evidence="9" key="1">
    <citation type="submission" date="2024-05" db="EMBL/GenBank/DDBJ databases">
        <title>Draft genome assemblies of 36 bacteria isolated from hibernating arctic ground squirrels.</title>
        <authorList>
            <person name="McKee H."/>
            <person name="Mullen L."/>
            <person name="Drown D.M."/>
            <person name="Duddleston K.N."/>
        </authorList>
    </citation>
    <scope>NUCLEOTIDE SEQUENCE</scope>
    <source>
        <strain evidence="9">AN1007</strain>
    </source>
</reference>
<proteinExistence type="predicted"/>
<comment type="subcellular location">
    <subcellularLocation>
        <location evidence="1">Cell membrane</location>
        <topology evidence="1">Multi-pass membrane protein</topology>
    </subcellularLocation>
</comment>
<feature type="transmembrane region" description="Helical" evidence="7">
    <location>
        <begin position="387"/>
        <end position="404"/>
    </location>
</feature>
<dbReference type="GO" id="GO:0005886">
    <property type="term" value="C:plasma membrane"/>
    <property type="evidence" value="ECO:0007669"/>
    <property type="project" value="UniProtKB-SubCell"/>
</dbReference>
<dbReference type="GO" id="GO:0022857">
    <property type="term" value="F:transmembrane transporter activity"/>
    <property type="evidence" value="ECO:0007669"/>
    <property type="project" value="InterPro"/>
</dbReference>
<dbReference type="PANTHER" id="PTHR23531">
    <property type="entry name" value="QUINOLENE RESISTANCE PROTEIN NORA"/>
    <property type="match status" value="1"/>
</dbReference>
<dbReference type="PROSITE" id="PS50850">
    <property type="entry name" value="MFS"/>
    <property type="match status" value="1"/>
</dbReference>
<dbReference type="Gene3D" id="1.20.1250.20">
    <property type="entry name" value="MFS general substrate transporter like domains"/>
    <property type="match status" value="1"/>
</dbReference>
<feature type="transmembrane region" description="Helical" evidence="7">
    <location>
        <begin position="360"/>
        <end position="381"/>
    </location>
</feature>
<organism evidence="9">
    <name type="scientific">Paenibacillus sp. AN1007</name>
    <dbReference type="NCBI Taxonomy" id="3151385"/>
    <lineage>
        <taxon>Bacteria</taxon>
        <taxon>Bacillati</taxon>
        <taxon>Bacillota</taxon>
        <taxon>Bacilli</taxon>
        <taxon>Bacillales</taxon>
        <taxon>Paenibacillaceae</taxon>
        <taxon>Paenibacillus</taxon>
    </lineage>
</organism>
<feature type="transmembrane region" description="Helical" evidence="7">
    <location>
        <begin position="321"/>
        <end position="340"/>
    </location>
</feature>
<dbReference type="EMBL" id="CP159992">
    <property type="protein sequence ID" value="XCP92676.1"/>
    <property type="molecule type" value="Genomic_DNA"/>
</dbReference>
<accession>A0AAU8N863</accession>
<evidence type="ECO:0000256" key="3">
    <source>
        <dbReference type="ARBA" id="ARBA00022692"/>
    </source>
</evidence>
<feature type="transmembrane region" description="Helical" evidence="7">
    <location>
        <begin position="139"/>
        <end position="161"/>
    </location>
</feature>
<feature type="transmembrane region" description="Helical" evidence="7">
    <location>
        <begin position="297"/>
        <end position="315"/>
    </location>
</feature>
<dbReference type="InterPro" id="IPR011701">
    <property type="entry name" value="MFS"/>
</dbReference>
<dbReference type="InterPro" id="IPR052714">
    <property type="entry name" value="MFS_Exporter"/>
</dbReference>
<dbReference type="InterPro" id="IPR020846">
    <property type="entry name" value="MFS_dom"/>
</dbReference>
<keyword evidence="5 7" id="KW-0472">Membrane</keyword>
<sequence length="446" mass="47837">MKEQSVPVRLWTTDFILLMLCNFLLFLQLHMIVSPLPSYVQDRFQANAFQVSLFTCLFALSAIAARLYSAKALEKGLRNAMIYIGLSVALLATLGYYFAAGIAVLLLLRMVFGVGFGMSSTAFPTMASDIVPVKRMGEGMGYFGLSTSLAMSMGPIIGVTLLQGAGFVTLMLCTAGVIAVIYPLSYSLTRRKTARTSKGAANAANQPLHQSAGMTASVSGANTGSTVKTPFNRKLILPSILNGLLSITYGGLVGFIVLFGKEAHLANPALFFLFNALAVLLVRPFAGRIYDSKGPKALLIPGAVCIALGLIMLSWATTMPILFAAAFVYGIGYGSMQSSLQTWMIQVVSPAQRGMANGMFLNTLDLGIATGALLLGSIASLTSYTEMYRYSVLFMVLFLLIYLIQGKRSGSFQIETHPLLAHTHIPAAQDAASKDSMDTESEPEKK</sequence>
<dbReference type="InterPro" id="IPR036259">
    <property type="entry name" value="MFS_trans_sf"/>
</dbReference>
<evidence type="ECO:0000256" key="1">
    <source>
        <dbReference type="ARBA" id="ARBA00004651"/>
    </source>
</evidence>